<evidence type="ECO:0000256" key="5">
    <source>
        <dbReference type="ARBA" id="ARBA00023242"/>
    </source>
</evidence>
<dbReference type="EMBL" id="VAHF01000008">
    <property type="protein sequence ID" value="TXG56036.1"/>
    <property type="molecule type" value="Genomic_DNA"/>
</dbReference>
<dbReference type="InterPro" id="IPR050142">
    <property type="entry name" value="MADS-box/MEF2_TF"/>
</dbReference>
<keyword evidence="9" id="KW-1185">Reference proteome</keyword>
<evidence type="ECO:0000259" key="6">
    <source>
        <dbReference type="PROSITE" id="PS50066"/>
    </source>
</evidence>
<comment type="caution">
    <text evidence="8">The sequence shown here is derived from an EMBL/GenBank/DDBJ whole genome shotgun (WGS) entry which is preliminary data.</text>
</comment>
<dbReference type="PRINTS" id="PR00404">
    <property type="entry name" value="MADSDOMAIN"/>
</dbReference>
<dbReference type="OrthoDB" id="1898716at2759"/>
<proteinExistence type="predicted"/>
<dbReference type="InterPro" id="IPR036879">
    <property type="entry name" value="TF_MADSbox_sf"/>
</dbReference>
<dbReference type="PANTHER" id="PTHR48019">
    <property type="entry name" value="SERUM RESPONSE FACTOR HOMOLOG"/>
    <property type="match status" value="1"/>
</dbReference>
<keyword evidence="3" id="KW-0238">DNA-binding</keyword>
<sequence>MGRRKLQLKRIENKSSRQVTFSKRRGGLIKKARELAVLCDVDVALVVFSSRGRLYEFSSTNSLACILDRYQRRFDEESVALNSVNAEGSHSKYSNRLSHAQLLQIVQRQLEGPNFEQMTVTDLMQLEKQLDATLTQTRARKMELMMESLKTLQEKWSLTACSSKEWPRYNSSNDNGNGNPSVASITRLAGRGFVGNYQDFVNDRQTQARNHPPQHLVKLCFLRAIGAGAEPSAIAADRYGVRRSVFVAGLGVVDVVFVDDNDDKEVSSVVGADHAGWIRFADAGDFAVSDAVWIGDVLHRILSDALGSWIGDAVLRGWDCFYHLCFGKNDILLRYGPTFFAEKRDSCLETFVKREDGSVRKDAQIMYGIKPSCA</sequence>
<organism evidence="8 9">
    <name type="scientific">Acer yangbiense</name>
    <dbReference type="NCBI Taxonomy" id="1000413"/>
    <lineage>
        <taxon>Eukaryota</taxon>
        <taxon>Viridiplantae</taxon>
        <taxon>Streptophyta</taxon>
        <taxon>Embryophyta</taxon>
        <taxon>Tracheophyta</taxon>
        <taxon>Spermatophyta</taxon>
        <taxon>Magnoliopsida</taxon>
        <taxon>eudicotyledons</taxon>
        <taxon>Gunneridae</taxon>
        <taxon>Pentapetalae</taxon>
        <taxon>rosids</taxon>
        <taxon>malvids</taxon>
        <taxon>Sapindales</taxon>
        <taxon>Sapindaceae</taxon>
        <taxon>Hippocastanoideae</taxon>
        <taxon>Acereae</taxon>
        <taxon>Acer</taxon>
    </lineage>
</organism>
<dbReference type="Proteomes" id="UP000323000">
    <property type="component" value="Chromosome 8"/>
</dbReference>
<dbReference type="PROSITE" id="PS51297">
    <property type="entry name" value="K_BOX"/>
    <property type="match status" value="1"/>
</dbReference>
<dbReference type="InterPro" id="IPR033896">
    <property type="entry name" value="MEF2-like_N"/>
</dbReference>
<dbReference type="GO" id="GO:0000977">
    <property type="term" value="F:RNA polymerase II transcription regulatory region sequence-specific DNA binding"/>
    <property type="evidence" value="ECO:0007669"/>
    <property type="project" value="InterPro"/>
</dbReference>
<dbReference type="InterPro" id="IPR002100">
    <property type="entry name" value="TF_MADSbox"/>
</dbReference>
<keyword evidence="4" id="KW-0804">Transcription</keyword>
<name>A0A5C7HIP0_9ROSI</name>
<dbReference type="AlphaFoldDB" id="A0A5C7HIP0"/>
<evidence type="ECO:0000313" key="8">
    <source>
        <dbReference type="EMBL" id="TXG56036.1"/>
    </source>
</evidence>
<keyword evidence="2" id="KW-0805">Transcription regulation</keyword>
<dbReference type="GO" id="GO:0003700">
    <property type="term" value="F:DNA-binding transcription factor activity"/>
    <property type="evidence" value="ECO:0007669"/>
    <property type="project" value="InterPro"/>
</dbReference>
<evidence type="ECO:0000256" key="3">
    <source>
        <dbReference type="ARBA" id="ARBA00023125"/>
    </source>
</evidence>
<evidence type="ECO:0000259" key="7">
    <source>
        <dbReference type="PROSITE" id="PS51297"/>
    </source>
</evidence>
<feature type="domain" description="MADS-box" evidence="6">
    <location>
        <begin position="1"/>
        <end position="61"/>
    </location>
</feature>
<evidence type="ECO:0000313" key="9">
    <source>
        <dbReference type="Proteomes" id="UP000323000"/>
    </source>
</evidence>
<dbReference type="GO" id="GO:0046983">
    <property type="term" value="F:protein dimerization activity"/>
    <property type="evidence" value="ECO:0007669"/>
    <property type="project" value="InterPro"/>
</dbReference>
<dbReference type="Pfam" id="PF01486">
    <property type="entry name" value="K-box"/>
    <property type="match status" value="1"/>
</dbReference>
<comment type="subcellular location">
    <subcellularLocation>
        <location evidence="1">Nucleus</location>
    </subcellularLocation>
</comment>
<dbReference type="Gene3D" id="3.40.1810.10">
    <property type="entry name" value="Transcription factor, MADS-box"/>
    <property type="match status" value="1"/>
</dbReference>
<dbReference type="SMART" id="SM00432">
    <property type="entry name" value="MADS"/>
    <property type="match status" value="1"/>
</dbReference>
<dbReference type="InterPro" id="IPR002487">
    <property type="entry name" value="TF_Kbox"/>
</dbReference>
<evidence type="ECO:0000256" key="1">
    <source>
        <dbReference type="ARBA" id="ARBA00004123"/>
    </source>
</evidence>
<dbReference type="Pfam" id="PF00319">
    <property type="entry name" value="SRF-TF"/>
    <property type="match status" value="1"/>
</dbReference>
<gene>
    <name evidence="8" type="ORF">EZV62_017349</name>
</gene>
<dbReference type="PROSITE" id="PS00350">
    <property type="entry name" value="MADS_BOX_1"/>
    <property type="match status" value="1"/>
</dbReference>
<accession>A0A5C7HIP0</accession>
<dbReference type="CDD" id="cd00265">
    <property type="entry name" value="MADS_MEF2_like"/>
    <property type="match status" value="1"/>
</dbReference>
<feature type="domain" description="K-box" evidence="7">
    <location>
        <begin position="86"/>
        <end position="188"/>
    </location>
</feature>
<evidence type="ECO:0000256" key="2">
    <source>
        <dbReference type="ARBA" id="ARBA00023015"/>
    </source>
</evidence>
<keyword evidence="5" id="KW-0539">Nucleus</keyword>
<dbReference type="GO" id="GO:0045944">
    <property type="term" value="P:positive regulation of transcription by RNA polymerase II"/>
    <property type="evidence" value="ECO:0007669"/>
    <property type="project" value="InterPro"/>
</dbReference>
<protein>
    <recommendedName>
        <fullName evidence="10">MADS-box domain-containing protein</fullName>
    </recommendedName>
</protein>
<reference evidence="9" key="1">
    <citation type="journal article" date="2019" name="Gigascience">
        <title>De novo genome assembly of the endangered Acer yangbiense, a plant species with extremely small populations endemic to Yunnan Province, China.</title>
        <authorList>
            <person name="Yang J."/>
            <person name="Wariss H.M."/>
            <person name="Tao L."/>
            <person name="Zhang R."/>
            <person name="Yun Q."/>
            <person name="Hollingsworth P."/>
            <person name="Dao Z."/>
            <person name="Luo G."/>
            <person name="Guo H."/>
            <person name="Ma Y."/>
            <person name="Sun W."/>
        </authorList>
    </citation>
    <scope>NUCLEOTIDE SEQUENCE [LARGE SCALE GENOMIC DNA]</scope>
    <source>
        <strain evidence="9">cv. Malutang</strain>
    </source>
</reference>
<dbReference type="GO" id="GO:0005634">
    <property type="term" value="C:nucleus"/>
    <property type="evidence" value="ECO:0007669"/>
    <property type="project" value="UniProtKB-SubCell"/>
</dbReference>
<dbReference type="PROSITE" id="PS50066">
    <property type="entry name" value="MADS_BOX_2"/>
    <property type="match status" value="1"/>
</dbReference>
<dbReference type="SUPFAM" id="SSF55455">
    <property type="entry name" value="SRF-like"/>
    <property type="match status" value="1"/>
</dbReference>
<evidence type="ECO:0008006" key="10">
    <source>
        <dbReference type="Google" id="ProtNLM"/>
    </source>
</evidence>
<evidence type="ECO:0000256" key="4">
    <source>
        <dbReference type="ARBA" id="ARBA00023163"/>
    </source>
</evidence>